<evidence type="ECO:0008006" key="6">
    <source>
        <dbReference type="Google" id="ProtNLM"/>
    </source>
</evidence>
<dbReference type="PROSITE" id="PS51375">
    <property type="entry name" value="PPR"/>
    <property type="match status" value="5"/>
</dbReference>
<dbReference type="Proteomes" id="UP001443914">
    <property type="component" value="Unassembled WGS sequence"/>
</dbReference>
<feature type="repeat" description="PPR" evidence="3">
    <location>
        <begin position="362"/>
        <end position="396"/>
    </location>
</feature>
<comment type="similarity">
    <text evidence="1">Belongs to the PPR family. P subfamily.</text>
</comment>
<dbReference type="InterPro" id="IPR002885">
    <property type="entry name" value="PPR_rpt"/>
</dbReference>
<protein>
    <recommendedName>
        <fullName evidence="6">Pentatricopeptide repeat-containing protein</fullName>
    </recommendedName>
</protein>
<dbReference type="InterPro" id="IPR011990">
    <property type="entry name" value="TPR-like_helical_dom_sf"/>
</dbReference>
<dbReference type="Gene3D" id="1.25.40.10">
    <property type="entry name" value="Tetratricopeptide repeat domain"/>
    <property type="match status" value="2"/>
</dbReference>
<organism evidence="4 5">
    <name type="scientific">Saponaria officinalis</name>
    <name type="common">Common soapwort</name>
    <name type="synonym">Lychnis saponaria</name>
    <dbReference type="NCBI Taxonomy" id="3572"/>
    <lineage>
        <taxon>Eukaryota</taxon>
        <taxon>Viridiplantae</taxon>
        <taxon>Streptophyta</taxon>
        <taxon>Embryophyta</taxon>
        <taxon>Tracheophyta</taxon>
        <taxon>Spermatophyta</taxon>
        <taxon>Magnoliopsida</taxon>
        <taxon>eudicotyledons</taxon>
        <taxon>Gunneridae</taxon>
        <taxon>Pentapetalae</taxon>
        <taxon>Caryophyllales</taxon>
        <taxon>Caryophyllaceae</taxon>
        <taxon>Caryophylleae</taxon>
        <taxon>Saponaria</taxon>
    </lineage>
</organism>
<comment type="caution">
    <text evidence="4">The sequence shown here is derived from an EMBL/GenBank/DDBJ whole genome shotgun (WGS) entry which is preliminary data.</text>
</comment>
<keyword evidence="2" id="KW-0677">Repeat</keyword>
<feature type="repeat" description="PPR" evidence="3">
    <location>
        <begin position="327"/>
        <end position="361"/>
    </location>
</feature>
<dbReference type="Pfam" id="PF01535">
    <property type="entry name" value="PPR"/>
    <property type="match status" value="2"/>
</dbReference>
<dbReference type="PROSITE" id="PS51257">
    <property type="entry name" value="PROKAR_LIPOPROTEIN"/>
    <property type="match status" value="1"/>
</dbReference>
<accession>A0AAW1MAD8</accession>
<dbReference type="PANTHER" id="PTHR47939:SF7">
    <property type="entry name" value="REPEAT-CONTAINING PROTEIN, PUTATIVE-RELATED"/>
    <property type="match status" value="1"/>
</dbReference>
<evidence type="ECO:0000313" key="5">
    <source>
        <dbReference type="Proteomes" id="UP001443914"/>
    </source>
</evidence>
<dbReference type="Pfam" id="PF13041">
    <property type="entry name" value="PPR_2"/>
    <property type="match status" value="2"/>
</dbReference>
<dbReference type="AlphaFoldDB" id="A0AAW1MAD8"/>
<reference evidence="4" key="1">
    <citation type="submission" date="2024-03" db="EMBL/GenBank/DDBJ databases">
        <title>WGS assembly of Saponaria officinalis var. Norfolk2.</title>
        <authorList>
            <person name="Jenkins J."/>
            <person name="Shu S."/>
            <person name="Grimwood J."/>
            <person name="Barry K."/>
            <person name="Goodstein D."/>
            <person name="Schmutz J."/>
            <person name="Leebens-Mack J."/>
            <person name="Osbourn A."/>
        </authorList>
    </citation>
    <scope>NUCLEOTIDE SEQUENCE [LARGE SCALE GENOMIC DNA]</scope>
    <source>
        <strain evidence="4">JIC</strain>
    </source>
</reference>
<dbReference type="PANTHER" id="PTHR47939">
    <property type="entry name" value="MEMBRANE-ASSOCIATED SALT-INDUCIBLE PROTEIN-LIKE"/>
    <property type="match status" value="1"/>
</dbReference>
<name>A0AAW1MAD8_SAPOF</name>
<sequence>MLLKFFLNLRSFRRFSASANSVTSLLSCVDSSAINSSLNDISRENQSHFDVCSSNFGGEDVNGGDNDCLSCDDDVKLRVKPRLDEPALIKLKNERNPDRLFQLFKENARNRVVVENRYAFEDTVSRLAGAGRYDYIEDLLEDQKALPQGRREGFIVRIIMLYGRAGMVKQAVDTFYNMHLFRCKRTVKSLNATLKVLTQARDLEAISSFLKEAPCEFGVELDVISMNIVVSAFCRMGVLDKAYLVTVEMEKQGIKPDVVTFTTLISAFYKCGRWEIGNGLWNLMVFKGCFPNVATFNARIQFLVSRGRAWSANDLLLLMEKLGIPPDEITYNLVIKGFFEAGFLDMAMRVYSALHGRGCKANLQIYQTMVHYLCKAGHFDSAYNMCKECLKKNWTINVGTICVLLKGLKSVGSVHNAWMIIGLVEKRRPPFPVTQLDAFKSILGKR</sequence>
<dbReference type="InterPro" id="IPR050667">
    <property type="entry name" value="PPR-containing_protein"/>
</dbReference>
<evidence type="ECO:0000256" key="3">
    <source>
        <dbReference type="PROSITE-ProRule" id="PRU00708"/>
    </source>
</evidence>
<feature type="repeat" description="PPR" evidence="3">
    <location>
        <begin position="222"/>
        <end position="256"/>
    </location>
</feature>
<evidence type="ECO:0000313" key="4">
    <source>
        <dbReference type="EMBL" id="KAK9742702.1"/>
    </source>
</evidence>
<feature type="repeat" description="PPR" evidence="3">
    <location>
        <begin position="292"/>
        <end position="326"/>
    </location>
</feature>
<evidence type="ECO:0000256" key="1">
    <source>
        <dbReference type="ARBA" id="ARBA00007626"/>
    </source>
</evidence>
<evidence type="ECO:0000256" key="2">
    <source>
        <dbReference type="ARBA" id="ARBA00022737"/>
    </source>
</evidence>
<keyword evidence="5" id="KW-1185">Reference proteome</keyword>
<dbReference type="EMBL" id="JBDFQZ010000003">
    <property type="protein sequence ID" value="KAK9742702.1"/>
    <property type="molecule type" value="Genomic_DNA"/>
</dbReference>
<feature type="repeat" description="PPR" evidence="3">
    <location>
        <begin position="257"/>
        <end position="291"/>
    </location>
</feature>
<gene>
    <name evidence="4" type="ORF">RND81_03G192200</name>
</gene>
<proteinExistence type="inferred from homology"/>
<dbReference type="NCBIfam" id="TIGR00756">
    <property type="entry name" value="PPR"/>
    <property type="match status" value="3"/>
</dbReference>